<proteinExistence type="predicted"/>
<reference evidence="5 6" key="1">
    <citation type="submission" date="2016-11" db="EMBL/GenBank/DDBJ databases">
        <authorList>
            <person name="Jaros S."/>
            <person name="Januszkiewicz K."/>
            <person name="Wedrychowicz H."/>
        </authorList>
    </citation>
    <scope>NUCLEOTIDE SEQUENCE [LARGE SCALE GENOMIC DNA]</scope>
    <source>
        <strain evidence="5 6">DSM 25660</strain>
    </source>
</reference>
<feature type="domain" description="PAS" evidence="4">
    <location>
        <begin position="47"/>
        <end position="116"/>
    </location>
</feature>
<evidence type="ECO:0000259" key="4">
    <source>
        <dbReference type="PROSITE" id="PS50112"/>
    </source>
</evidence>
<dbReference type="NCBIfam" id="TIGR00229">
    <property type="entry name" value="sensory_box"/>
    <property type="match status" value="1"/>
</dbReference>
<dbReference type="CDD" id="cd00130">
    <property type="entry name" value="PAS"/>
    <property type="match status" value="1"/>
</dbReference>
<evidence type="ECO:0000256" key="3">
    <source>
        <dbReference type="ARBA" id="ARBA00022991"/>
    </source>
</evidence>
<dbReference type="AlphaFoldDB" id="A0A1M5ERS9"/>
<dbReference type="Pfam" id="PF13426">
    <property type="entry name" value="PAS_9"/>
    <property type="match status" value="1"/>
</dbReference>
<keyword evidence="6" id="KW-1185">Reference proteome</keyword>
<evidence type="ECO:0000313" key="5">
    <source>
        <dbReference type="EMBL" id="SHF81821.1"/>
    </source>
</evidence>
<dbReference type="EMBL" id="FQVQ01000021">
    <property type="protein sequence ID" value="SHF81821.1"/>
    <property type="molecule type" value="Genomic_DNA"/>
</dbReference>
<dbReference type="PANTHER" id="PTHR47429:SF2">
    <property type="entry name" value="PROTEIN TWIN LOV 1"/>
    <property type="match status" value="1"/>
</dbReference>
<dbReference type="InterPro" id="IPR035965">
    <property type="entry name" value="PAS-like_dom_sf"/>
</dbReference>
<dbReference type="RefSeq" id="WP_073365338.1">
    <property type="nucleotide sequence ID" value="NZ_FQVQ01000021.1"/>
</dbReference>
<dbReference type="PANTHER" id="PTHR47429">
    <property type="entry name" value="PROTEIN TWIN LOV 1"/>
    <property type="match status" value="1"/>
</dbReference>
<evidence type="ECO:0000313" key="6">
    <source>
        <dbReference type="Proteomes" id="UP000184147"/>
    </source>
</evidence>
<dbReference type="InterPro" id="IPR000014">
    <property type="entry name" value="PAS"/>
</dbReference>
<dbReference type="SUPFAM" id="SSF55785">
    <property type="entry name" value="PYP-like sensor domain (PAS domain)"/>
    <property type="match status" value="1"/>
</dbReference>
<evidence type="ECO:0000256" key="2">
    <source>
        <dbReference type="ARBA" id="ARBA00022643"/>
    </source>
</evidence>
<evidence type="ECO:0000256" key="1">
    <source>
        <dbReference type="ARBA" id="ARBA00022630"/>
    </source>
</evidence>
<dbReference type="Gene3D" id="3.30.450.20">
    <property type="entry name" value="PAS domain"/>
    <property type="match status" value="1"/>
</dbReference>
<dbReference type="Proteomes" id="UP000184147">
    <property type="component" value="Unassembled WGS sequence"/>
</dbReference>
<gene>
    <name evidence="5" type="ORF">SAMN05444377_12120</name>
</gene>
<keyword evidence="3" id="KW-0157">Chromophore</keyword>
<keyword evidence="2" id="KW-0288">FMN</keyword>
<dbReference type="STRING" id="1124188.SAMN05444377_12120"/>
<sequence length="160" mass="18357">MTPSYEKAVAKYYKTLRICPVPLVSWAQFRFNLQTKFAEIQAQWSEKEHLYTHLVEHQKVVLVTNPDLTIVYVSANIHELTGYKPSEVLGKTPKMFQGPMTLPHSRERIRKAIAAQRPVCETVLNYKKDGTVYACEIELYPKFTAKGVLSHYLALEKIAS</sequence>
<dbReference type="SMART" id="SM00091">
    <property type="entry name" value="PAS"/>
    <property type="match status" value="1"/>
</dbReference>
<protein>
    <submittedName>
        <fullName evidence="5">PAS domain S-box-containing protein</fullName>
    </submittedName>
</protein>
<dbReference type="PROSITE" id="PS50112">
    <property type="entry name" value="PAS"/>
    <property type="match status" value="1"/>
</dbReference>
<dbReference type="OrthoDB" id="5760647at2"/>
<keyword evidence="1" id="KW-0285">Flavoprotein</keyword>
<organism evidence="5 6">
    <name type="scientific">Flavobacterium fontis</name>
    <dbReference type="NCBI Taxonomy" id="1124188"/>
    <lineage>
        <taxon>Bacteria</taxon>
        <taxon>Pseudomonadati</taxon>
        <taxon>Bacteroidota</taxon>
        <taxon>Flavobacteriia</taxon>
        <taxon>Flavobacteriales</taxon>
        <taxon>Flavobacteriaceae</taxon>
        <taxon>Flavobacterium</taxon>
    </lineage>
</organism>
<name>A0A1M5ERS9_9FLAO</name>
<accession>A0A1M5ERS9</accession>